<dbReference type="SUPFAM" id="SSF51261">
    <property type="entry name" value="Duplicated hybrid motif"/>
    <property type="match status" value="1"/>
</dbReference>
<dbReference type="EMBL" id="RBDY01000017">
    <property type="protein sequence ID" value="RKN19289.1"/>
    <property type="molecule type" value="Genomic_DNA"/>
</dbReference>
<gene>
    <name evidence="5" type="ORF">D7318_20820</name>
    <name evidence="4" type="ORF">D7319_21355</name>
</gene>
<dbReference type="Proteomes" id="UP000268652">
    <property type="component" value="Unassembled WGS sequence"/>
</dbReference>
<evidence type="ECO:0000313" key="7">
    <source>
        <dbReference type="Proteomes" id="UP000275024"/>
    </source>
</evidence>
<reference evidence="6 7" key="1">
    <citation type="submission" date="2018-09" db="EMBL/GenBank/DDBJ databases">
        <title>Streptomyces sp. nov. DS1-2, an endophytic actinomycete isolated from roots of Dendrobium scabrilingue.</title>
        <authorList>
            <person name="Kuncharoen N."/>
            <person name="Kudo T."/>
            <person name="Ohkuma M."/>
            <person name="Yuki M."/>
            <person name="Tanasupawat S."/>
        </authorList>
    </citation>
    <scope>NUCLEOTIDE SEQUENCE [LARGE SCALE GENOMIC DNA]</scope>
    <source>
        <strain evidence="4 7">AZ1-7</strain>
        <strain evidence="5 6">DS1-2</strain>
    </source>
</reference>
<organism evidence="4 7">
    <name type="scientific">Streptomyces radicis</name>
    <dbReference type="NCBI Taxonomy" id="1750517"/>
    <lineage>
        <taxon>Bacteria</taxon>
        <taxon>Bacillati</taxon>
        <taxon>Actinomycetota</taxon>
        <taxon>Actinomycetes</taxon>
        <taxon>Kitasatosporales</taxon>
        <taxon>Streptomycetaceae</taxon>
        <taxon>Streptomyces</taxon>
    </lineage>
</organism>
<comment type="caution">
    <text evidence="4">The sequence shown here is derived from an EMBL/GenBank/DDBJ whole genome shotgun (WGS) entry which is preliminary data.</text>
</comment>
<feature type="region of interest" description="Disordered" evidence="1">
    <location>
        <begin position="266"/>
        <end position="350"/>
    </location>
</feature>
<sequence length="371" mass="38644">MTLVATLLSTFLFGVSPEAAAWPVPGASGASRPLIARGFEPPPQPWSAGHRGVDLITRAGAEVRAAVAGRVVFAGSVAGRGVISIELPTGPEGGPAPRVTYEPVRASVAVGDEVAAGDVVGRLAEGPFHCAEPCLHWGLRVGETYRDPLSLLPERLLRRGPSRLLPTTGVPVPGEAGDPVEGNPDGEVGDHLGGRRPGAAEVAHRRVDHALEQRRDQARLLVAESSEHVDEHAEQPAPRRMGALRGRLVQLARGAGQYGSVPLVHREGQLDPHKGLRLGAGRGRRVHRGRHPGGPRGRSRAHSSSTRAAREGKCSWTAEAASPVRSASAGKVSARGPPSASSDPAASSRAACRFLRRSAASAVGILDTPSL</sequence>
<evidence type="ECO:0000313" key="6">
    <source>
        <dbReference type="Proteomes" id="UP000268652"/>
    </source>
</evidence>
<dbReference type="Pfam" id="PF01551">
    <property type="entry name" value="Peptidase_M23"/>
    <property type="match status" value="1"/>
</dbReference>
<evidence type="ECO:0000313" key="5">
    <source>
        <dbReference type="EMBL" id="RKN19289.1"/>
    </source>
</evidence>
<feature type="domain" description="M23ase beta-sheet core" evidence="3">
    <location>
        <begin position="49"/>
        <end position="148"/>
    </location>
</feature>
<dbReference type="AlphaFoldDB" id="A0A3A9WB93"/>
<feature type="compositionally biased region" description="Basic residues" evidence="1">
    <location>
        <begin position="282"/>
        <end position="301"/>
    </location>
</feature>
<dbReference type="OrthoDB" id="5245088at2"/>
<proteinExistence type="predicted"/>
<dbReference type="EMBL" id="RBDX01000019">
    <property type="protein sequence ID" value="RKN06664.1"/>
    <property type="molecule type" value="Genomic_DNA"/>
</dbReference>
<feature type="signal peptide" evidence="2">
    <location>
        <begin position="1"/>
        <end position="21"/>
    </location>
</feature>
<dbReference type="Proteomes" id="UP000275024">
    <property type="component" value="Unassembled WGS sequence"/>
</dbReference>
<evidence type="ECO:0000256" key="1">
    <source>
        <dbReference type="SAM" id="MobiDB-lite"/>
    </source>
</evidence>
<dbReference type="CDD" id="cd12797">
    <property type="entry name" value="M23_peptidase"/>
    <property type="match status" value="1"/>
</dbReference>
<keyword evidence="2" id="KW-0732">Signal</keyword>
<feature type="compositionally biased region" description="Low complexity" evidence="1">
    <location>
        <begin position="333"/>
        <end position="350"/>
    </location>
</feature>
<evidence type="ECO:0000259" key="3">
    <source>
        <dbReference type="Pfam" id="PF01551"/>
    </source>
</evidence>
<protein>
    <submittedName>
        <fullName evidence="4">M23 family metallopeptidase</fullName>
    </submittedName>
</protein>
<dbReference type="InterPro" id="IPR011055">
    <property type="entry name" value="Dup_hybrid_motif"/>
</dbReference>
<feature type="region of interest" description="Disordered" evidence="1">
    <location>
        <begin position="162"/>
        <end position="199"/>
    </location>
</feature>
<dbReference type="Gene3D" id="2.70.70.10">
    <property type="entry name" value="Glucose Permease (Domain IIA)"/>
    <property type="match status" value="1"/>
</dbReference>
<feature type="chain" id="PRO_5039707714" evidence="2">
    <location>
        <begin position="22"/>
        <end position="371"/>
    </location>
</feature>
<dbReference type="InterPro" id="IPR016047">
    <property type="entry name" value="M23ase_b-sheet_dom"/>
</dbReference>
<name>A0A3A9WB93_9ACTN</name>
<keyword evidence="6" id="KW-1185">Reference proteome</keyword>
<accession>A0A3A9WB93</accession>
<evidence type="ECO:0000256" key="2">
    <source>
        <dbReference type="SAM" id="SignalP"/>
    </source>
</evidence>
<evidence type="ECO:0000313" key="4">
    <source>
        <dbReference type="EMBL" id="RKN06664.1"/>
    </source>
</evidence>